<dbReference type="RefSeq" id="WP_037658757.1">
    <property type="nucleotide sequence ID" value="NZ_CP051006.1"/>
</dbReference>
<name>A0A7H1Q8Y4_9ACTN</name>
<evidence type="ECO:0000313" key="2">
    <source>
        <dbReference type="Proteomes" id="UP000516422"/>
    </source>
</evidence>
<protein>
    <submittedName>
        <fullName evidence="1">Uncharacterized protein</fullName>
    </submittedName>
</protein>
<proteinExistence type="predicted"/>
<dbReference type="EMBL" id="CP051006">
    <property type="protein sequence ID" value="QNT96764.1"/>
    <property type="molecule type" value="Genomic_DNA"/>
</dbReference>
<dbReference type="Proteomes" id="UP000516422">
    <property type="component" value="Chromosome"/>
</dbReference>
<gene>
    <name evidence="1" type="ORF">HEP81_06529</name>
</gene>
<organism evidence="1 2">
    <name type="scientific">Streptomyces griseofuscus</name>
    <dbReference type="NCBI Taxonomy" id="146922"/>
    <lineage>
        <taxon>Bacteria</taxon>
        <taxon>Bacillati</taxon>
        <taxon>Actinomycetota</taxon>
        <taxon>Actinomycetes</taxon>
        <taxon>Kitasatosporales</taxon>
        <taxon>Streptomycetaceae</taxon>
        <taxon>Streptomyces</taxon>
    </lineage>
</organism>
<evidence type="ECO:0000313" key="1">
    <source>
        <dbReference type="EMBL" id="QNT96764.1"/>
    </source>
</evidence>
<dbReference type="GeneID" id="91466061"/>
<accession>A0A7H1Q8Y4</accession>
<sequence>MTRDEALTEATTAADKARYLAAEAQRASTIRDLHSQTQMYAAASGAWADTARVYIALAAELAAQPVTDETTED</sequence>
<dbReference type="KEGG" id="sgf:HEP81_06529"/>
<dbReference type="AlphaFoldDB" id="A0A7H1Q8Y4"/>
<reference evidence="1 2" key="1">
    <citation type="submission" date="2020-04" db="EMBL/GenBank/DDBJ databases">
        <title>Characterization and engineering of Streptomyces griseofuscus DSM40191 as a potential heterologous host for expression of BGCs.</title>
        <authorList>
            <person name="Gren T."/>
            <person name="Whitford C.M."/>
            <person name="Mohite O.S."/>
            <person name="Joergensen T.S."/>
            <person name="Nielsen J.B."/>
            <person name="Lee S.Y."/>
            <person name="Weber T."/>
        </authorList>
    </citation>
    <scope>NUCLEOTIDE SEQUENCE [LARGE SCALE GENOMIC DNA]</scope>
    <source>
        <strain evidence="1 2">DSM 40191</strain>
    </source>
</reference>